<dbReference type="AlphaFoldDB" id="A0A558R8C8"/>
<keyword evidence="2" id="KW-1185">Reference proteome</keyword>
<dbReference type="EMBL" id="VNIM01000019">
    <property type="protein sequence ID" value="TVV75578.1"/>
    <property type="molecule type" value="Genomic_DNA"/>
</dbReference>
<reference evidence="1 2" key="1">
    <citation type="submission" date="2019-07" db="EMBL/GenBank/DDBJ databases">
        <title>Sphingomonas solaris sp. nov., isolated from a solar panel from Boston, Massachusetts.</title>
        <authorList>
            <person name="Tanner K."/>
            <person name="Pascual J."/>
            <person name="Mancuso C."/>
            <person name="Pereto J."/>
            <person name="Khalil A."/>
            <person name="Vilanova C."/>
        </authorList>
    </citation>
    <scope>NUCLEOTIDE SEQUENCE [LARGE SCALE GENOMIC DNA]</scope>
    <source>
        <strain evidence="1 2">R4DWN</strain>
    </source>
</reference>
<dbReference type="RefSeq" id="WP_145149445.1">
    <property type="nucleotide sequence ID" value="NZ_VNIM01000019.1"/>
</dbReference>
<sequence>MAYAETTTVAVEKSIAEIIGLLKKAGAVRIGQVEEPGSFTIEFFLSDRRIRFCVILPAIDEMPSVDGRGSTLTAQRRRDILAQRHRQRARALLLVIKAKLESVESRVETFEQAFLANVVLPGGATVYDSISAPIADQYAGGTPGQLRLESGGR</sequence>
<evidence type="ECO:0000313" key="2">
    <source>
        <dbReference type="Proteomes" id="UP000318681"/>
    </source>
</evidence>
<dbReference type="Proteomes" id="UP000318681">
    <property type="component" value="Unassembled WGS sequence"/>
</dbReference>
<proteinExistence type="predicted"/>
<name>A0A558R8C8_9SPHN</name>
<gene>
    <name evidence="1" type="ORF">FOY91_06875</name>
</gene>
<accession>A0A558R8C8</accession>
<organism evidence="1 2">
    <name type="scientific">Alterirhizorhabdus solaris</name>
    <dbReference type="NCBI Taxonomy" id="2529389"/>
    <lineage>
        <taxon>Bacteria</taxon>
        <taxon>Pseudomonadati</taxon>
        <taxon>Pseudomonadota</taxon>
        <taxon>Alphaproteobacteria</taxon>
        <taxon>Sphingomonadales</taxon>
        <taxon>Rhizorhabdaceae</taxon>
        <taxon>Alterirhizorhabdus</taxon>
    </lineage>
</organism>
<evidence type="ECO:0000313" key="1">
    <source>
        <dbReference type="EMBL" id="TVV75578.1"/>
    </source>
</evidence>
<comment type="caution">
    <text evidence="1">The sequence shown here is derived from an EMBL/GenBank/DDBJ whole genome shotgun (WGS) entry which is preliminary data.</text>
</comment>
<protein>
    <submittedName>
        <fullName evidence="1">Uncharacterized protein</fullName>
    </submittedName>
</protein>
<dbReference type="OrthoDB" id="7565870at2"/>